<keyword evidence="3" id="KW-0966">Cell projection</keyword>
<dbReference type="GO" id="GO:0005634">
    <property type="term" value="C:nucleus"/>
    <property type="evidence" value="ECO:0007669"/>
    <property type="project" value="TreeGrafter"/>
</dbReference>
<dbReference type="InterPro" id="IPR000435">
    <property type="entry name" value="Tektins"/>
</dbReference>
<keyword evidence="2" id="KW-0963">Cytoplasm</keyword>
<keyword evidence="3" id="KW-0282">Flagellum</keyword>
<dbReference type="OrthoDB" id="440745at2759"/>
<comment type="similarity">
    <text evidence="1 3">Belongs to the tektin family.</text>
</comment>
<comment type="caution">
    <text evidence="4">The sequence shown here is derived from an EMBL/GenBank/DDBJ whole genome shotgun (WGS) entry which is preliminary data.</text>
</comment>
<dbReference type="PANTHER" id="PTHR19960">
    <property type="entry name" value="TEKTIN"/>
    <property type="match status" value="1"/>
</dbReference>
<evidence type="ECO:0000313" key="4">
    <source>
        <dbReference type="EMBL" id="KAF1381625.1"/>
    </source>
</evidence>
<evidence type="ECO:0000256" key="3">
    <source>
        <dbReference type="RuleBase" id="RU367040"/>
    </source>
</evidence>
<protein>
    <recommendedName>
        <fullName evidence="3">Tektin</fullName>
    </recommendedName>
</protein>
<dbReference type="GO" id="GO:0015630">
    <property type="term" value="C:microtubule cytoskeleton"/>
    <property type="evidence" value="ECO:0007669"/>
    <property type="project" value="UniProtKB-UniRule"/>
</dbReference>
<evidence type="ECO:0000256" key="2">
    <source>
        <dbReference type="ARBA" id="ARBA00022490"/>
    </source>
</evidence>
<organism evidence="4 5">
    <name type="scientific">Perca fluviatilis</name>
    <name type="common">European perch</name>
    <dbReference type="NCBI Taxonomy" id="8168"/>
    <lineage>
        <taxon>Eukaryota</taxon>
        <taxon>Metazoa</taxon>
        <taxon>Chordata</taxon>
        <taxon>Craniata</taxon>
        <taxon>Vertebrata</taxon>
        <taxon>Euteleostomi</taxon>
        <taxon>Actinopterygii</taxon>
        <taxon>Neopterygii</taxon>
        <taxon>Teleostei</taxon>
        <taxon>Neoteleostei</taxon>
        <taxon>Acanthomorphata</taxon>
        <taxon>Eupercaria</taxon>
        <taxon>Perciformes</taxon>
        <taxon>Percoidei</taxon>
        <taxon>Percidae</taxon>
        <taxon>Percinae</taxon>
        <taxon>Perca</taxon>
    </lineage>
</organism>
<reference evidence="4 5" key="1">
    <citation type="submission" date="2019-06" db="EMBL/GenBank/DDBJ databases">
        <title>A chromosome-scale genome assembly of the European perch, Perca fluviatilis.</title>
        <authorList>
            <person name="Roques C."/>
            <person name="Zahm M."/>
            <person name="Cabau C."/>
            <person name="Klopp C."/>
            <person name="Bouchez O."/>
            <person name="Donnadieu C."/>
            <person name="Kuhl H."/>
            <person name="Gislard M."/>
            <person name="Guendouz S."/>
            <person name="Journot L."/>
            <person name="Haffray P."/>
            <person name="Bestin A."/>
            <person name="Morvezen R."/>
            <person name="Feron R."/>
            <person name="Wen M."/>
            <person name="Jouanno E."/>
            <person name="Herpin A."/>
            <person name="Schartl M."/>
            <person name="Postlethwait J."/>
            <person name="Schaerlinger B."/>
            <person name="Chardard D."/>
            <person name="Lecocq T."/>
            <person name="Poncet C."/>
            <person name="Jaffrelo L."/>
            <person name="Lampietro C."/>
            <person name="Guiguen Y."/>
        </authorList>
    </citation>
    <scope>NUCLEOTIDE SEQUENCE [LARGE SCALE GENOMIC DNA]</scope>
    <source>
        <tissue evidence="4">Blood</tissue>
    </source>
</reference>
<accession>A0A6A5ES87</accession>
<dbReference type="InterPro" id="IPR048256">
    <property type="entry name" value="Tektin-like"/>
</dbReference>
<comment type="subcellular location">
    <subcellularLocation>
        <location evidence="3">Cytoplasm</location>
        <location evidence="3">Cytoskeleton</location>
        <location evidence="3">Cilium axoneme</location>
    </subcellularLocation>
</comment>
<sequence length="434" mass="49971">MWQRRSLREDQLRSDVRFTLPVLSTNKSLLSCNPQLGSNKVLTLGAESICTLAEDISRIPSATRSTTRHLSSRHTEVSQWQAQISGSIGQVDSEISALEQMKDTAECCLQEKQLYSLLMSDCVAILNSLSSAVHRQDRVLIELKKEEQLTNEIRELLQKQICFLIHKLSSLKQIHTQLLADFQDKSEAIKLTTKCITYNLNTPCSRLPAGQYKPNYVSYDKWLSHCKDLWLMADNLIKDSSSFRGNLRFNLVNLKNAQECQRRSTNDALRKKVNVLSKIQDTLIWERQRTRDEFSDLTKDIEKVVGQLRNCDSKLHQVTHRLDILNQRPRHELCLDQPYFSLTLEKHDLTKMAAGFRPILKRSQQDLELTRRRLMILEDNLAKNAYALEVERKCQNLHQSFLPVLDTIVVLANRPRLCSANNRALLTVKPGIVH</sequence>
<dbReference type="EMBL" id="VHII01000013">
    <property type="protein sequence ID" value="KAF1381625.1"/>
    <property type="molecule type" value="Genomic_DNA"/>
</dbReference>
<evidence type="ECO:0000256" key="1">
    <source>
        <dbReference type="ARBA" id="ARBA00007209"/>
    </source>
</evidence>
<proteinExistence type="inferred from homology"/>
<name>A0A6A5ES87_PERFL</name>
<keyword evidence="5" id="KW-1185">Reference proteome</keyword>
<dbReference type="AlphaFoldDB" id="A0A6A5ES87"/>
<dbReference type="PANTHER" id="PTHR19960:SF7">
    <property type="entry name" value="TEKTIN"/>
    <property type="match status" value="1"/>
</dbReference>
<dbReference type="Proteomes" id="UP000465112">
    <property type="component" value="Chromosome 13"/>
</dbReference>
<dbReference type="GO" id="GO:0060271">
    <property type="term" value="P:cilium assembly"/>
    <property type="evidence" value="ECO:0007669"/>
    <property type="project" value="UniProtKB-UniRule"/>
</dbReference>
<keyword evidence="3" id="KW-0969">Cilium</keyword>
<dbReference type="Pfam" id="PF03148">
    <property type="entry name" value="Tektin"/>
    <property type="match status" value="1"/>
</dbReference>
<evidence type="ECO:0000313" key="5">
    <source>
        <dbReference type="Proteomes" id="UP000465112"/>
    </source>
</evidence>
<dbReference type="GO" id="GO:0005930">
    <property type="term" value="C:axoneme"/>
    <property type="evidence" value="ECO:0007669"/>
    <property type="project" value="UniProtKB-SubCell"/>
</dbReference>
<dbReference type="GO" id="GO:0060294">
    <property type="term" value="P:cilium movement involved in cell motility"/>
    <property type="evidence" value="ECO:0007669"/>
    <property type="project" value="UniProtKB-UniRule"/>
</dbReference>
<gene>
    <name evidence="4" type="ORF">PFLUV_G00155900</name>
</gene>